<proteinExistence type="predicted"/>
<accession>A0A7J8QKY4</accession>
<dbReference type="AlphaFoldDB" id="A0A7J8QKY4"/>
<dbReference type="Proteomes" id="UP000593578">
    <property type="component" value="Unassembled WGS sequence"/>
</dbReference>
<comment type="caution">
    <text evidence="1">The sequence shown here is derived from an EMBL/GenBank/DDBJ whole genome shotgun (WGS) entry which is preliminary data.</text>
</comment>
<evidence type="ECO:0000313" key="1">
    <source>
        <dbReference type="EMBL" id="MBA0602237.1"/>
    </source>
</evidence>
<sequence>MFCGVIGNGSIFPLTDLLSAQSFIWDNLNGFLYVNYKRQQNFLVRKMWWVVVVLVEFIKVA</sequence>
<evidence type="ECO:0000313" key="2">
    <source>
        <dbReference type="Proteomes" id="UP000593578"/>
    </source>
</evidence>
<organism evidence="1 2">
    <name type="scientific">Gossypium raimondii</name>
    <name type="common">Peruvian cotton</name>
    <name type="synonym">Gossypium klotzschianum subsp. raimondii</name>
    <dbReference type="NCBI Taxonomy" id="29730"/>
    <lineage>
        <taxon>Eukaryota</taxon>
        <taxon>Viridiplantae</taxon>
        <taxon>Streptophyta</taxon>
        <taxon>Embryophyta</taxon>
        <taxon>Tracheophyta</taxon>
        <taxon>Spermatophyta</taxon>
        <taxon>Magnoliopsida</taxon>
        <taxon>eudicotyledons</taxon>
        <taxon>Gunneridae</taxon>
        <taxon>Pentapetalae</taxon>
        <taxon>rosids</taxon>
        <taxon>malvids</taxon>
        <taxon>Malvales</taxon>
        <taxon>Malvaceae</taxon>
        <taxon>Malvoideae</taxon>
        <taxon>Gossypium</taxon>
    </lineage>
</organism>
<gene>
    <name evidence="1" type="ORF">Gorai_002425</name>
</gene>
<name>A0A7J8QKY4_GOSRA</name>
<dbReference type="EMBL" id="JABEZZ010000013">
    <property type="protein sequence ID" value="MBA0602237.1"/>
    <property type="molecule type" value="Genomic_DNA"/>
</dbReference>
<reference evidence="1 2" key="1">
    <citation type="journal article" date="2019" name="Genome Biol. Evol.">
        <title>Insights into the evolution of the New World diploid cottons (Gossypium, subgenus Houzingenia) based on genome sequencing.</title>
        <authorList>
            <person name="Grover C.E."/>
            <person name="Arick M.A. 2nd"/>
            <person name="Thrash A."/>
            <person name="Conover J.L."/>
            <person name="Sanders W.S."/>
            <person name="Peterson D.G."/>
            <person name="Frelichowski J.E."/>
            <person name="Scheffler J.A."/>
            <person name="Scheffler B.E."/>
            <person name="Wendel J.F."/>
        </authorList>
    </citation>
    <scope>NUCLEOTIDE SEQUENCE [LARGE SCALE GENOMIC DNA]</scope>
    <source>
        <strain evidence="1">8</strain>
        <tissue evidence="1">Leaf</tissue>
    </source>
</reference>
<protein>
    <submittedName>
        <fullName evidence="1">Uncharacterized protein</fullName>
    </submittedName>
</protein>